<dbReference type="InterPro" id="IPR037518">
    <property type="entry name" value="MPN"/>
</dbReference>
<feature type="domain" description="MPN" evidence="6">
    <location>
        <begin position="102"/>
        <end position="223"/>
    </location>
</feature>
<dbReference type="Pfam" id="PF04002">
    <property type="entry name" value="RadC"/>
    <property type="match status" value="1"/>
</dbReference>
<gene>
    <name evidence="7" type="ORF">MNBD_GAMMA07-1315</name>
</gene>
<name>A0A3B0X374_9ZZZZ</name>
<dbReference type="InterPro" id="IPR010994">
    <property type="entry name" value="RuvA_2-like"/>
</dbReference>
<protein>
    <submittedName>
        <fullName evidence="7">UPF0758 family protein</fullName>
    </submittedName>
</protein>
<dbReference type="SUPFAM" id="SSF102712">
    <property type="entry name" value="JAB1/MPN domain"/>
    <property type="match status" value="1"/>
</dbReference>
<keyword evidence="5" id="KW-0482">Metalloprotease</keyword>
<dbReference type="NCBIfam" id="TIGR00608">
    <property type="entry name" value="radc"/>
    <property type="match status" value="1"/>
</dbReference>
<dbReference type="AlphaFoldDB" id="A0A3B0X374"/>
<dbReference type="PROSITE" id="PS50249">
    <property type="entry name" value="MPN"/>
    <property type="match status" value="1"/>
</dbReference>
<reference evidence="7" key="1">
    <citation type="submission" date="2018-06" db="EMBL/GenBank/DDBJ databases">
        <authorList>
            <person name="Zhirakovskaya E."/>
        </authorList>
    </citation>
    <scope>NUCLEOTIDE SEQUENCE</scope>
</reference>
<dbReference type="Gene3D" id="3.40.140.10">
    <property type="entry name" value="Cytidine Deaminase, domain 2"/>
    <property type="match status" value="1"/>
</dbReference>
<dbReference type="PANTHER" id="PTHR30471:SF3">
    <property type="entry name" value="UPF0758 PROTEIN YEES-RELATED"/>
    <property type="match status" value="1"/>
</dbReference>
<evidence type="ECO:0000256" key="5">
    <source>
        <dbReference type="ARBA" id="ARBA00023049"/>
    </source>
</evidence>
<sequence>MSITDWPPETRPREKLLAQGSESLSDAELLAIFLRTGVRGKSAVDLSHDLLKTFSGLRQLLTAGQDEFCQQHGLGTAKYVQLQAVLEMSRRYLNASFNRGDSLTSPQQTRQFLTSKLREYPYEVFAVLFLDQRHRIIQFEELFRGTIDGASVYPREVVKKALQHNAAAVIFAHNHPSGVAEPSQSDERITLRLKEALSLVDIRVLDHFVVGDEVVSFAERGLL</sequence>
<dbReference type="InterPro" id="IPR046778">
    <property type="entry name" value="UPF0758_N"/>
</dbReference>
<dbReference type="CDD" id="cd08071">
    <property type="entry name" value="MPN_DUF2466"/>
    <property type="match status" value="1"/>
</dbReference>
<dbReference type="InterPro" id="IPR001405">
    <property type="entry name" value="UPF0758"/>
</dbReference>
<keyword evidence="4" id="KW-0862">Zinc</keyword>
<dbReference type="SUPFAM" id="SSF47781">
    <property type="entry name" value="RuvA domain 2-like"/>
    <property type="match status" value="1"/>
</dbReference>
<dbReference type="InterPro" id="IPR020891">
    <property type="entry name" value="UPF0758_CS"/>
</dbReference>
<evidence type="ECO:0000313" key="7">
    <source>
        <dbReference type="EMBL" id="VAW57317.1"/>
    </source>
</evidence>
<accession>A0A3B0X374</accession>
<evidence type="ECO:0000256" key="3">
    <source>
        <dbReference type="ARBA" id="ARBA00022801"/>
    </source>
</evidence>
<dbReference type="GO" id="GO:0006508">
    <property type="term" value="P:proteolysis"/>
    <property type="evidence" value="ECO:0007669"/>
    <property type="project" value="UniProtKB-KW"/>
</dbReference>
<keyword evidence="2" id="KW-0479">Metal-binding</keyword>
<dbReference type="InterPro" id="IPR025657">
    <property type="entry name" value="RadC_JAB"/>
</dbReference>
<organism evidence="7">
    <name type="scientific">hydrothermal vent metagenome</name>
    <dbReference type="NCBI Taxonomy" id="652676"/>
    <lineage>
        <taxon>unclassified sequences</taxon>
        <taxon>metagenomes</taxon>
        <taxon>ecological metagenomes</taxon>
    </lineage>
</organism>
<dbReference type="NCBIfam" id="NF000642">
    <property type="entry name" value="PRK00024.1"/>
    <property type="match status" value="1"/>
</dbReference>
<dbReference type="PANTHER" id="PTHR30471">
    <property type="entry name" value="DNA REPAIR PROTEIN RADC"/>
    <property type="match status" value="1"/>
</dbReference>
<dbReference type="FunFam" id="3.40.140.10:FF:000032">
    <property type="entry name" value="DNA repair protein RadC"/>
    <property type="match status" value="1"/>
</dbReference>
<proteinExistence type="predicted"/>
<dbReference type="Pfam" id="PF20582">
    <property type="entry name" value="UPF0758_N"/>
    <property type="match status" value="1"/>
</dbReference>
<keyword evidence="3" id="KW-0378">Hydrolase</keyword>
<evidence type="ECO:0000256" key="2">
    <source>
        <dbReference type="ARBA" id="ARBA00022723"/>
    </source>
</evidence>
<evidence type="ECO:0000259" key="6">
    <source>
        <dbReference type="PROSITE" id="PS50249"/>
    </source>
</evidence>
<dbReference type="GO" id="GO:0046872">
    <property type="term" value="F:metal ion binding"/>
    <property type="evidence" value="ECO:0007669"/>
    <property type="project" value="UniProtKB-KW"/>
</dbReference>
<keyword evidence="1" id="KW-0645">Protease</keyword>
<dbReference type="PROSITE" id="PS01302">
    <property type="entry name" value="UPF0758"/>
    <property type="match status" value="1"/>
</dbReference>
<dbReference type="GO" id="GO:0008237">
    <property type="term" value="F:metallopeptidase activity"/>
    <property type="evidence" value="ECO:0007669"/>
    <property type="project" value="UniProtKB-KW"/>
</dbReference>
<evidence type="ECO:0000256" key="1">
    <source>
        <dbReference type="ARBA" id="ARBA00022670"/>
    </source>
</evidence>
<evidence type="ECO:0000256" key="4">
    <source>
        <dbReference type="ARBA" id="ARBA00022833"/>
    </source>
</evidence>
<dbReference type="EMBL" id="UOFF01000371">
    <property type="protein sequence ID" value="VAW57317.1"/>
    <property type="molecule type" value="Genomic_DNA"/>
</dbReference>